<reference evidence="3" key="1">
    <citation type="journal article" date="2019" name="Int. J. Syst. Evol. Microbiol.">
        <title>The Global Catalogue of Microorganisms (GCM) 10K type strain sequencing project: providing services to taxonomists for standard genome sequencing and annotation.</title>
        <authorList>
            <consortium name="The Broad Institute Genomics Platform"/>
            <consortium name="The Broad Institute Genome Sequencing Center for Infectious Disease"/>
            <person name="Wu L."/>
            <person name="Ma J."/>
        </authorList>
    </citation>
    <scope>NUCLEOTIDE SEQUENCE [LARGE SCALE GENOMIC DNA]</scope>
    <source>
        <strain evidence="3">CCM 8604</strain>
    </source>
</reference>
<proteinExistence type="predicted"/>
<name>A0ABW2Y283_9BIFI</name>
<keyword evidence="1" id="KW-1133">Transmembrane helix</keyword>
<keyword evidence="1" id="KW-0812">Transmembrane</keyword>
<comment type="caution">
    <text evidence="2">The sequence shown here is derived from an EMBL/GenBank/DDBJ whole genome shotgun (WGS) entry which is preliminary data.</text>
</comment>
<dbReference type="Proteomes" id="UP001597036">
    <property type="component" value="Unassembled WGS sequence"/>
</dbReference>
<dbReference type="EMBL" id="JBHTHQ010000010">
    <property type="protein sequence ID" value="MFD0704362.1"/>
    <property type="molecule type" value="Genomic_DNA"/>
</dbReference>
<protein>
    <recommendedName>
        <fullName evidence="4">Pilus assembly protein</fullName>
    </recommendedName>
</protein>
<gene>
    <name evidence="2" type="ORF">ACFQY8_01155</name>
</gene>
<evidence type="ECO:0000313" key="2">
    <source>
        <dbReference type="EMBL" id="MFD0704362.1"/>
    </source>
</evidence>
<dbReference type="RefSeq" id="WP_377937802.1">
    <property type="nucleotide sequence ID" value="NZ_JBHTHQ010000010.1"/>
</dbReference>
<organism evidence="2 3">
    <name type="scientific">Alloscardovia venturai</name>
    <dbReference type="NCBI Taxonomy" id="1769421"/>
    <lineage>
        <taxon>Bacteria</taxon>
        <taxon>Bacillati</taxon>
        <taxon>Actinomycetota</taxon>
        <taxon>Actinomycetes</taxon>
        <taxon>Bifidobacteriales</taxon>
        <taxon>Bifidobacteriaceae</taxon>
        <taxon>Alloscardovia</taxon>
    </lineage>
</organism>
<accession>A0ABW2Y283</accession>
<evidence type="ECO:0000313" key="3">
    <source>
        <dbReference type="Proteomes" id="UP001597036"/>
    </source>
</evidence>
<evidence type="ECO:0008006" key="4">
    <source>
        <dbReference type="Google" id="ProtNLM"/>
    </source>
</evidence>
<evidence type="ECO:0000256" key="1">
    <source>
        <dbReference type="SAM" id="Phobius"/>
    </source>
</evidence>
<sequence>MRGNMRLQSMFPDRSQTSYSAELILEMIEVSINRGSSLPLSLIAVGMVLHNDIGKDLRVVGQRLSSGEQWDSVWKEYKNKTILLSTIHDVLEPAWKRGVSASLRIENAIVQLNDNESVAISQAGHELSIRILLPLGLCFLPGFIIITVAPLLASWQGIMG</sequence>
<keyword evidence="1" id="KW-0472">Membrane</keyword>
<feature type="transmembrane region" description="Helical" evidence="1">
    <location>
        <begin position="131"/>
        <end position="153"/>
    </location>
</feature>
<keyword evidence="3" id="KW-1185">Reference proteome</keyword>